<dbReference type="EMBL" id="JACTAG010000001">
    <property type="protein sequence ID" value="MBD3664021.1"/>
    <property type="molecule type" value="Genomic_DNA"/>
</dbReference>
<protein>
    <submittedName>
        <fullName evidence="1">Uncharacterized protein</fullName>
    </submittedName>
</protein>
<comment type="caution">
    <text evidence="1">The sequence shown here is derived from an EMBL/GenBank/DDBJ whole genome shotgun (WGS) entry which is preliminary data.</text>
</comment>
<gene>
    <name evidence="1" type="ORF">H9Q16_08820</name>
</gene>
<dbReference type="AlphaFoldDB" id="A0A927D754"/>
<sequence>MQLISHYFVTDFAPWKAAFDADAESRSQAGLTVLQIWRDADSTEHAFVLCEVNDRARAEDWTKRTDALSSDDGGTVTRASHFFIETA</sequence>
<reference evidence="1" key="1">
    <citation type="submission" date="2020-08" db="EMBL/GenBank/DDBJ databases">
        <title>Sulfitobacter aestuariivivens sp. nov., isolated from a tidal flat.</title>
        <authorList>
            <person name="Park S."/>
            <person name="Yoon J.-H."/>
        </authorList>
    </citation>
    <scope>NUCLEOTIDE SEQUENCE</scope>
    <source>
        <strain evidence="1">TSTF-M16</strain>
    </source>
</reference>
<dbReference type="Proteomes" id="UP000635142">
    <property type="component" value="Unassembled WGS sequence"/>
</dbReference>
<proteinExistence type="predicted"/>
<organism evidence="1 2">
    <name type="scientific">Sulfitobacter aestuariivivens</name>
    <dbReference type="NCBI Taxonomy" id="2766981"/>
    <lineage>
        <taxon>Bacteria</taxon>
        <taxon>Pseudomonadati</taxon>
        <taxon>Pseudomonadota</taxon>
        <taxon>Alphaproteobacteria</taxon>
        <taxon>Rhodobacterales</taxon>
        <taxon>Roseobacteraceae</taxon>
        <taxon>Sulfitobacter</taxon>
    </lineage>
</organism>
<keyword evidence="2" id="KW-1185">Reference proteome</keyword>
<evidence type="ECO:0000313" key="2">
    <source>
        <dbReference type="Proteomes" id="UP000635142"/>
    </source>
</evidence>
<name>A0A927D754_9RHOB</name>
<dbReference type="RefSeq" id="WP_191074936.1">
    <property type="nucleotide sequence ID" value="NZ_JACTAG010000001.1"/>
</dbReference>
<accession>A0A927D754</accession>
<evidence type="ECO:0000313" key="1">
    <source>
        <dbReference type="EMBL" id="MBD3664021.1"/>
    </source>
</evidence>